<dbReference type="InterPro" id="IPR051532">
    <property type="entry name" value="Ester_Hydrolysis_Enzymes"/>
</dbReference>
<feature type="compositionally biased region" description="Polar residues" evidence="1">
    <location>
        <begin position="385"/>
        <end position="404"/>
    </location>
</feature>
<evidence type="ECO:0000256" key="1">
    <source>
        <dbReference type="SAM" id="MobiDB-lite"/>
    </source>
</evidence>
<organism evidence="4 5">
    <name type="scientific">Caldibacillus thermoamylovorans</name>
    <dbReference type="NCBI Taxonomy" id="35841"/>
    <lineage>
        <taxon>Bacteria</taxon>
        <taxon>Bacillati</taxon>
        <taxon>Bacillota</taxon>
        <taxon>Bacilli</taxon>
        <taxon>Bacillales</taxon>
        <taxon>Bacillaceae</taxon>
        <taxon>Caldibacillus</taxon>
    </lineage>
</organism>
<keyword evidence="5" id="KW-1185">Reference proteome</keyword>
<keyword evidence="2" id="KW-1133">Transmembrane helix</keyword>
<evidence type="ECO:0000259" key="3">
    <source>
        <dbReference type="Pfam" id="PF13472"/>
    </source>
</evidence>
<gene>
    <name evidence="4" type="ORF">BT1A1_3162</name>
</gene>
<dbReference type="NCBIfam" id="TIGR01167">
    <property type="entry name" value="LPXTG_anchor"/>
    <property type="match status" value="1"/>
</dbReference>
<sequence>MKKRIKQFITTILSVLLVISFVLPHQTLAANFEKPILNYVALGDSLAAGYLNDKSRGRGYPEFIKERIESGSSYLVDLQNFGIGGYRTTHVLDDLINPQSPKYQQVREAIKQADIITYDAGANDVLGVIGDVTKFNPNDSELMKQIQAAMITVGDNIDVTLKEIRKINPDAQVYIMGYYNALHFLPNIQDAVLYLIGELNKVIDTVAFYNGATFVPTFEIFNGKYQEYLPNPDIHPTEAGYQAIAGQFANFIIPNLPIVWIFGEGTPSDEKGHPRDKYLDIKNWVVYEKVDLVWQKSYDLKEYEGEQLVGQGSPKVDYGKVGDFYFDQNTNILYVKVDELFWLEIGKSDPIDDNGGGQNGEQPGDSGTGSGGDQTGPQNNEKDGSQNTGSNQGENLNSGNSGTTGEKLEQMNNKANTTNTVKTAGNNQRLKLPNTATNNGLFLLIGMFTITIAGVSYLMYFRRIKREGFE</sequence>
<dbReference type="InterPro" id="IPR036514">
    <property type="entry name" value="SGNH_hydro_sf"/>
</dbReference>
<dbReference type="SUPFAM" id="SSF52266">
    <property type="entry name" value="SGNH hydrolase"/>
    <property type="match status" value="1"/>
</dbReference>
<name>A0A090IZ00_9BACI</name>
<feature type="region of interest" description="Disordered" evidence="1">
    <location>
        <begin position="350"/>
        <end position="407"/>
    </location>
</feature>
<accession>A0A090IZ00</accession>
<keyword evidence="2" id="KW-0472">Membrane</keyword>
<feature type="transmembrane region" description="Helical" evidence="2">
    <location>
        <begin position="441"/>
        <end position="461"/>
    </location>
</feature>
<protein>
    <recommendedName>
        <fullName evidence="3">SGNH hydrolase-type esterase domain-containing protein</fullName>
    </recommendedName>
</protein>
<dbReference type="InterPro" id="IPR013830">
    <property type="entry name" value="SGNH_hydro"/>
</dbReference>
<dbReference type="RefSeq" id="WP_034772972.1">
    <property type="nucleotide sequence ID" value="NZ_CCRF01000094.1"/>
</dbReference>
<proteinExistence type="predicted"/>
<dbReference type="Proteomes" id="UP000040576">
    <property type="component" value="Unassembled WGS sequence"/>
</dbReference>
<dbReference type="Gene3D" id="3.40.50.1110">
    <property type="entry name" value="SGNH hydrolase"/>
    <property type="match status" value="1"/>
</dbReference>
<evidence type="ECO:0000313" key="5">
    <source>
        <dbReference type="Proteomes" id="UP000040576"/>
    </source>
</evidence>
<dbReference type="AlphaFoldDB" id="A0A090IZ00"/>
<dbReference type="GO" id="GO:0004622">
    <property type="term" value="F:phosphatidylcholine lysophospholipase activity"/>
    <property type="evidence" value="ECO:0007669"/>
    <property type="project" value="TreeGrafter"/>
</dbReference>
<dbReference type="PANTHER" id="PTHR30383:SF27">
    <property type="entry name" value="SPORE GERMINATION LIPASE LIPC"/>
    <property type="match status" value="1"/>
</dbReference>
<feature type="domain" description="SGNH hydrolase-type esterase" evidence="3">
    <location>
        <begin position="41"/>
        <end position="243"/>
    </location>
</feature>
<keyword evidence="2" id="KW-0812">Transmembrane</keyword>
<evidence type="ECO:0000256" key="2">
    <source>
        <dbReference type="SAM" id="Phobius"/>
    </source>
</evidence>
<evidence type="ECO:0000313" key="4">
    <source>
        <dbReference type="EMBL" id="CEE02947.1"/>
    </source>
</evidence>
<reference evidence="4 5" key="1">
    <citation type="submission" date="2014-07" db="EMBL/GenBank/DDBJ databases">
        <authorList>
            <person name="Wibberg Daniel"/>
        </authorList>
    </citation>
    <scope>NUCLEOTIDE SEQUENCE [LARGE SCALE GENOMIC DNA]</scope>
</reference>
<dbReference type="EMBL" id="CCRF01000094">
    <property type="protein sequence ID" value="CEE02947.1"/>
    <property type="molecule type" value="Genomic_DNA"/>
</dbReference>
<dbReference type="PANTHER" id="PTHR30383">
    <property type="entry name" value="THIOESTERASE 1/PROTEASE 1/LYSOPHOSPHOLIPASE L1"/>
    <property type="match status" value="1"/>
</dbReference>
<dbReference type="Pfam" id="PF13472">
    <property type="entry name" value="Lipase_GDSL_2"/>
    <property type="match status" value="1"/>
</dbReference>